<evidence type="ECO:0000313" key="4">
    <source>
        <dbReference type="WBParaSite" id="OFLC_0000422001-mRNA-1"/>
    </source>
</evidence>
<gene>
    <name evidence="2" type="ORF">OFLC_LOCUS4221</name>
</gene>
<organism evidence="4">
    <name type="scientific">Onchocerca flexuosa</name>
    <dbReference type="NCBI Taxonomy" id="387005"/>
    <lineage>
        <taxon>Eukaryota</taxon>
        <taxon>Metazoa</taxon>
        <taxon>Ecdysozoa</taxon>
        <taxon>Nematoda</taxon>
        <taxon>Chromadorea</taxon>
        <taxon>Rhabditida</taxon>
        <taxon>Spirurina</taxon>
        <taxon>Spiruromorpha</taxon>
        <taxon>Filarioidea</taxon>
        <taxon>Onchocercidae</taxon>
        <taxon>Onchocerca</taxon>
    </lineage>
</organism>
<dbReference type="WBParaSite" id="OFLC_0000422001-mRNA-1">
    <property type="protein sequence ID" value="OFLC_0000422001-mRNA-1"/>
    <property type="gene ID" value="OFLC_0000422001"/>
</dbReference>
<evidence type="ECO:0000313" key="3">
    <source>
        <dbReference type="Proteomes" id="UP000267606"/>
    </source>
</evidence>
<dbReference type="PANTHER" id="PTHR21749">
    <property type="entry name" value="PRION-LIKE- Q/N-RICH -DOMAIN-BEARING PROTEIN PROTEIN 24"/>
    <property type="match status" value="1"/>
</dbReference>
<reference evidence="4" key="1">
    <citation type="submission" date="2016-06" db="UniProtKB">
        <authorList>
            <consortium name="WormBaseParasite"/>
        </authorList>
    </citation>
    <scope>IDENTIFICATION</scope>
</reference>
<dbReference type="PANTHER" id="PTHR21749:SF6">
    <property type="entry name" value="ACTIVIN_RECP DOMAIN-CONTAINING PROTEIN"/>
    <property type="match status" value="1"/>
</dbReference>
<dbReference type="AlphaFoldDB" id="A0A183H9Q9"/>
<feature type="chain" id="PRO_5044552454" evidence="1">
    <location>
        <begin position="22"/>
        <end position="123"/>
    </location>
</feature>
<feature type="signal peptide" evidence="1">
    <location>
        <begin position="1"/>
        <end position="21"/>
    </location>
</feature>
<proteinExistence type="predicted"/>
<protein>
    <submittedName>
        <fullName evidence="4">Activin_recp domain-containing protein</fullName>
    </submittedName>
</protein>
<keyword evidence="3" id="KW-1185">Reference proteome</keyword>
<dbReference type="InterPro" id="IPR045860">
    <property type="entry name" value="Snake_toxin-like_sf"/>
</dbReference>
<dbReference type="Proteomes" id="UP000267606">
    <property type="component" value="Unassembled WGS sequence"/>
</dbReference>
<evidence type="ECO:0000313" key="2">
    <source>
        <dbReference type="EMBL" id="VDO39321.1"/>
    </source>
</evidence>
<dbReference type="Gene3D" id="2.10.60.10">
    <property type="entry name" value="CD59"/>
    <property type="match status" value="1"/>
</dbReference>
<name>A0A183H9Q9_9BILA</name>
<accession>A0A183H9Q9</accession>
<reference evidence="2 3" key="2">
    <citation type="submission" date="2018-11" db="EMBL/GenBank/DDBJ databases">
        <authorList>
            <consortium name="Pathogen Informatics"/>
        </authorList>
    </citation>
    <scope>NUCLEOTIDE SEQUENCE [LARGE SCALE GENOMIC DNA]</scope>
</reference>
<keyword evidence="1" id="KW-0732">Signal</keyword>
<sequence>MIILLTFFLLHASLLWNVVGSLECYTGFSVIRGQTVGTSKEVCRKASDSCYRAMVDVNLLSTVKKAGCSTIRCYLNRNKCIEQELFGSKVKFCCCDNQDLCNAAPTTSFAIIFSIAIPLFFIL</sequence>
<dbReference type="EMBL" id="UZAJ01003115">
    <property type="protein sequence ID" value="VDO39321.1"/>
    <property type="molecule type" value="Genomic_DNA"/>
</dbReference>
<dbReference type="SUPFAM" id="SSF57302">
    <property type="entry name" value="Snake toxin-like"/>
    <property type="match status" value="1"/>
</dbReference>
<evidence type="ECO:0000256" key="1">
    <source>
        <dbReference type="SAM" id="SignalP"/>
    </source>
</evidence>